<accession>A0A6A4ZNI4</accession>
<protein>
    <submittedName>
        <fullName evidence="2">Uncharacterized protein</fullName>
    </submittedName>
</protein>
<dbReference type="AlphaFoldDB" id="A0A6A4ZNI4"/>
<sequence length="294" mass="32681">MLTSKVDLLLSLTPCKSDEYVGDPPSLSRRISMGSSKRSGSFDATPEDAVFPSWEPEFLQAIYGFYRDVDCNVNKVQEMLSLSQQKAITRASGLRRVTNVLHVATVAVPAKAAILVHLMRVLRRNPSSLWHYQQGIDGCPAATKRDVHVAFEGFYYCITQLLSNGCNDVSWQFVLLDTSALRILPEDHVMLASCRVFQTLQEILDRTTESPSLLGLRQAAMKVVYLLALQVASDGGAELDPTTNPTINSLSPPHFQRQLSGPQTLSANVFDMLYSEMYVVVHSMLEDADMVYNM</sequence>
<evidence type="ECO:0000313" key="2">
    <source>
        <dbReference type="EMBL" id="KAF0713359.1"/>
    </source>
</evidence>
<comment type="caution">
    <text evidence="2">The sequence shown here is derived from an EMBL/GenBank/DDBJ whole genome shotgun (WGS) entry which is preliminary data.</text>
</comment>
<feature type="region of interest" description="Disordered" evidence="1">
    <location>
        <begin position="21"/>
        <end position="45"/>
    </location>
</feature>
<dbReference type="EMBL" id="VJMI01017558">
    <property type="protein sequence ID" value="KAF0713359.1"/>
    <property type="molecule type" value="Genomic_DNA"/>
</dbReference>
<proteinExistence type="predicted"/>
<reference evidence="2 3" key="1">
    <citation type="submission" date="2019-06" db="EMBL/GenBank/DDBJ databases">
        <title>Genomics analysis of Aphanomyces spp. identifies a new class of oomycete effector associated with host adaptation.</title>
        <authorList>
            <person name="Gaulin E."/>
        </authorList>
    </citation>
    <scope>NUCLEOTIDE SEQUENCE [LARGE SCALE GENOMIC DNA]</scope>
    <source>
        <strain evidence="2 3">E</strain>
    </source>
</reference>
<organism evidence="2 3">
    <name type="scientific">Aphanomyces astaci</name>
    <name type="common">Crayfish plague agent</name>
    <dbReference type="NCBI Taxonomy" id="112090"/>
    <lineage>
        <taxon>Eukaryota</taxon>
        <taxon>Sar</taxon>
        <taxon>Stramenopiles</taxon>
        <taxon>Oomycota</taxon>
        <taxon>Saprolegniomycetes</taxon>
        <taxon>Saprolegniales</taxon>
        <taxon>Verrucalvaceae</taxon>
        <taxon>Aphanomyces</taxon>
    </lineage>
</organism>
<evidence type="ECO:0000313" key="3">
    <source>
        <dbReference type="Proteomes" id="UP000469452"/>
    </source>
</evidence>
<feature type="non-terminal residue" evidence="2">
    <location>
        <position position="294"/>
    </location>
</feature>
<name>A0A6A4ZNI4_APHAT</name>
<evidence type="ECO:0000256" key="1">
    <source>
        <dbReference type="SAM" id="MobiDB-lite"/>
    </source>
</evidence>
<dbReference type="Proteomes" id="UP000469452">
    <property type="component" value="Unassembled WGS sequence"/>
</dbReference>
<gene>
    <name evidence="2" type="ORF">AaE_011808</name>
</gene>